<organism evidence="2 3">
    <name type="scientific">Chthoniobacter flavus Ellin428</name>
    <dbReference type="NCBI Taxonomy" id="497964"/>
    <lineage>
        <taxon>Bacteria</taxon>
        <taxon>Pseudomonadati</taxon>
        <taxon>Verrucomicrobiota</taxon>
        <taxon>Spartobacteria</taxon>
        <taxon>Chthoniobacterales</taxon>
        <taxon>Chthoniobacteraceae</taxon>
        <taxon>Chthoniobacter</taxon>
    </lineage>
</organism>
<dbReference type="InterPro" id="IPR021871">
    <property type="entry name" value="DUF3482"/>
</dbReference>
<dbReference type="Gene3D" id="3.40.50.300">
    <property type="entry name" value="P-loop containing nucleotide triphosphate hydrolases"/>
    <property type="match status" value="1"/>
</dbReference>
<dbReference type="EMBL" id="ABVL01000006">
    <property type="protein sequence ID" value="EDY19920.1"/>
    <property type="molecule type" value="Genomic_DNA"/>
</dbReference>
<dbReference type="Pfam" id="PF11981">
    <property type="entry name" value="DUF3482"/>
    <property type="match status" value="1"/>
</dbReference>
<dbReference type="AlphaFoldDB" id="B4D0Q8"/>
<dbReference type="InterPro" id="IPR027417">
    <property type="entry name" value="P-loop_NTPase"/>
</dbReference>
<accession>B4D0Q8</accession>
<evidence type="ECO:0000313" key="2">
    <source>
        <dbReference type="EMBL" id="EDY19920.1"/>
    </source>
</evidence>
<dbReference type="RefSeq" id="WP_006979834.1">
    <property type="nucleotide sequence ID" value="NZ_ABVL01000006.1"/>
</dbReference>
<dbReference type="SUPFAM" id="SSF52540">
    <property type="entry name" value="P-loop containing nucleoside triphosphate hydrolases"/>
    <property type="match status" value="1"/>
</dbReference>
<dbReference type="InParanoid" id="B4D0Q8"/>
<comment type="caution">
    <text evidence="2">The sequence shown here is derived from an EMBL/GenBank/DDBJ whole genome shotgun (WGS) entry which is preliminary data.</text>
</comment>
<keyword evidence="3" id="KW-1185">Reference proteome</keyword>
<evidence type="ECO:0000313" key="3">
    <source>
        <dbReference type="Proteomes" id="UP000005824"/>
    </source>
</evidence>
<reference evidence="2 3" key="1">
    <citation type="journal article" date="2011" name="J. Bacteriol.">
        <title>Genome sequence of Chthoniobacter flavus Ellin428, an aerobic heterotrophic soil bacterium.</title>
        <authorList>
            <person name="Kant R."/>
            <person name="van Passel M.W."/>
            <person name="Palva A."/>
            <person name="Lucas S."/>
            <person name="Lapidus A."/>
            <person name="Glavina Del Rio T."/>
            <person name="Dalin E."/>
            <person name="Tice H."/>
            <person name="Bruce D."/>
            <person name="Goodwin L."/>
            <person name="Pitluck S."/>
            <person name="Larimer F.W."/>
            <person name="Land M.L."/>
            <person name="Hauser L."/>
            <person name="Sangwan P."/>
            <person name="de Vos W.M."/>
            <person name="Janssen P.H."/>
            <person name="Smidt H."/>
        </authorList>
    </citation>
    <scope>NUCLEOTIDE SEQUENCE [LARGE SCALE GENOMIC DNA]</scope>
    <source>
        <strain evidence="2 3">Ellin428</strain>
    </source>
</reference>
<dbReference type="GO" id="GO:0005525">
    <property type="term" value="F:GTP binding"/>
    <property type="evidence" value="ECO:0007669"/>
    <property type="project" value="InterPro"/>
</dbReference>
<gene>
    <name evidence="2" type="ORF">CfE428DRAFT_2509</name>
</gene>
<dbReference type="Pfam" id="PF01926">
    <property type="entry name" value="MMR_HSR1"/>
    <property type="match status" value="1"/>
</dbReference>
<sequence length="471" mass="52103">MSTNDLPVIAILGDVNHGKSSVVATLAEDDSVRIGAFPTTTQCQRFRVRDLLEFVDTPGFQNAREALRELKEAGTASNPLSVFRDFVARHKDDRFFVHEVRLLEPVLEGASLLYVVDLAQPLEPRHDAETEILRLTGAPRIALLNQTGEPRYRAEWEARLRQNFSTVIDFDAHRADFSNRLALLEALATVDLAGKAKLRKAVEVLKQDREDKLDTTARIIVDLLSDLLTDKHVEALRDPLRVAAQRREVEERFREKLIAHELEAHREIIRAFAHQRVAVNEDGAREWLSDGLFVERTWSLLGLSGWRLLAAGAGGGALVGAKIDLMFGGATWGLGAAVGGAVGGGAALAGSRTAPGFKARLPYFSRAIVGTELVAGPIKHDNFPWIVLDRALGIFVSVSRRAHARQDRETLDAAALAARLQSTKAGSDQAPDDLRRTLAKAFRDMRKNRFNDDQRDATVGALREWLREVSQ</sequence>
<dbReference type="STRING" id="497964.CfE428DRAFT_2509"/>
<name>B4D0Q8_9BACT</name>
<dbReference type="eggNOG" id="COG1159">
    <property type="taxonomic scope" value="Bacteria"/>
</dbReference>
<protein>
    <submittedName>
        <fullName evidence="2">GTP-binding protein, HSR1-related</fullName>
    </submittedName>
</protein>
<dbReference type="InterPro" id="IPR006073">
    <property type="entry name" value="GTP-bd"/>
</dbReference>
<dbReference type="Proteomes" id="UP000005824">
    <property type="component" value="Unassembled WGS sequence"/>
</dbReference>
<proteinExistence type="predicted"/>
<feature type="domain" description="G" evidence="1">
    <location>
        <begin position="9"/>
        <end position="70"/>
    </location>
</feature>
<evidence type="ECO:0000259" key="1">
    <source>
        <dbReference type="Pfam" id="PF01926"/>
    </source>
</evidence>